<feature type="compositionally biased region" description="Polar residues" evidence="2">
    <location>
        <begin position="383"/>
        <end position="395"/>
    </location>
</feature>
<keyword evidence="5" id="KW-1185">Reference proteome</keyword>
<keyword evidence="4" id="KW-0255">Endonuclease</keyword>
<proteinExistence type="predicted"/>
<evidence type="ECO:0000256" key="2">
    <source>
        <dbReference type="SAM" id="MobiDB-lite"/>
    </source>
</evidence>
<dbReference type="InterPro" id="IPR026960">
    <property type="entry name" value="RVT-Znf"/>
</dbReference>
<dbReference type="GO" id="GO:0004519">
    <property type="term" value="F:endonuclease activity"/>
    <property type="evidence" value="ECO:0007669"/>
    <property type="project" value="UniProtKB-KW"/>
</dbReference>
<feature type="compositionally biased region" description="Basic and acidic residues" evidence="2">
    <location>
        <begin position="2296"/>
        <end position="2305"/>
    </location>
</feature>
<organism evidence="4 5">
    <name type="scientific">Arabidopsis thaliana x Arabidopsis arenosa</name>
    <dbReference type="NCBI Taxonomy" id="1240361"/>
    <lineage>
        <taxon>Eukaryota</taxon>
        <taxon>Viridiplantae</taxon>
        <taxon>Streptophyta</taxon>
        <taxon>Embryophyta</taxon>
        <taxon>Tracheophyta</taxon>
        <taxon>Spermatophyta</taxon>
        <taxon>Magnoliopsida</taxon>
        <taxon>eudicotyledons</taxon>
        <taxon>Gunneridae</taxon>
        <taxon>Pentapetalae</taxon>
        <taxon>rosids</taxon>
        <taxon>malvids</taxon>
        <taxon>Brassicales</taxon>
        <taxon>Brassicaceae</taxon>
        <taxon>Camelineae</taxon>
        <taxon>Arabidopsis</taxon>
    </lineage>
</organism>
<feature type="compositionally biased region" description="Polar residues" evidence="2">
    <location>
        <begin position="404"/>
        <end position="414"/>
    </location>
</feature>
<feature type="compositionally biased region" description="Basic and acidic residues" evidence="2">
    <location>
        <begin position="2242"/>
        <end position="2276"/>
    </location>
</feature>
<dbReference type="Pfam" id="PF00078">
    <property type="entry name" value="RVT_1"/>
    <property type="match status" value="1"/>
</dbReference>
<dbReference type="Proteomes" id="UP000694240">
    <property type="component" value="Chromosome 9"/>
</dbReference>
<dbReference type="Pfam" id="PF04642">
    <property type="entry name" value="DUF601"/>
    <property type="match status" value="1"/>
</dbReference>
<feature type="region of interest" description="Disordered" evidence="2">
    <location>
        <begin position="646"/>
        <end position="740"/>
    </location>
</feature>
<dbReference type="InterPro" id="IPR005135">
    <property type="entry name" value="Endo/exonuclease/phosphatase"/>
</dbReference>
<dbReference type="CDD" id="cd01650">
    <property type="entry name" value="RT_nLTR_like"/>
    <property type="match status" value="1"/>
</dbReference>
<feature type="compositionally biased region" description="Polar residues" evidence="2">
    <location>
        <begin position="281"/>
        <end position="316"/>
    </location>
</feature>
<feature type="coiled-coil region" evidence="1">
    <location>
        <begin position="2483"/>
        <end position="2541"/>
    </location>
</feature>
<feature type="compositionally biased region" description="Polar residues" evidence="2">
    <location>
        <begin position="672"/>
        <end position="690"/>
    </location>
</feature>
<reference evidence="4 5" key="1">
    <citation type="submission" date="2020-12" db="EMBL/GenBank/DDBJ databases">
        <title>Concerted genomic and epigenomic changes stabilize Arabidopsis allopolyploids.</title>
        <authorList>
            <person name="Chen Z."/>
        </authorList>
    </citation>
    <scope>NUCLEOTIDE SEQUENCE [LARGE SCALE GENOMIC DNA]</scope>
    <source>
        <strain evidence="4">Allo738</strain>
        <tissue evidence="4">Leaf</tissue>
    </source>
</reference>
<dbReference type="Pfam" id="PF03372">
    <property type="entry name" value="Exo_endo_phos"/>
    <property type="match status" value="1"/>
</dbReference>
<dbReference type="PROSITE" id="PS50878">
    <property type="entry name" value="RT_POL"/>
    <property type="match status" value="1"/>
</dbReference>
<keyword evidence="4" id="KW-0540">Nuclease</keyword>
<dbReference type="InterPro" id="IPR025558">
    <property type="entry name" value="DUF4283"/>
</dbReference>
<feature type="compositionally biased region" description="Basic and acidic residues" evidence="2">
    <location>
        <begin position="2402"/>
        <end position="2411"/>
    </location>
</feature>
<feature type="region of interest" description="Disordered" evidence="2">
    <location>
        <begin position="2222"/>
        <end position="2425"/>
    </location>
</feature>
<evidence type="ECO:0000259" key="3">
    <source>
        <dbReference type="PROSITE" id="PS50878"/>
    </source>
</evidence>
<protein>
    <submittedName>
        <fullName evidence="4">Endonuclease/exonuclease/phosphatase superfamily</fullName>
    </submittedName>
</protein>
<feature type="compositionally biased region" description="Polar residues" evidence="2">
    <location>
        <begin position="438"/>
        <end position="457"/>
    </location>
</feature>
<feature type="domain" description="Reverse transcriptase" evidence="3">
    <location>
        <begin position="1176"/>
        <end position="1458"/>
    </location>
</feature>
<accession>A0A8T2A156</accession>
<dbReference type="InterPro" id="IPR000477">
    <property type="entry name" value="RT_dom"/>
</dbReference>
<evidence type="ECO:0000256" key="1">
    <source>
        <dbReference type="SAM" id="Coils"/>
    </source>
</evidence>
<dbReference type="PANTHER" id="PTHR33116:SF86">
    <property type="entry name" value="REVERSE TRANSCRIPTASE DOMAIN-CONTAINING PROTEIN"/>
    <property type="match status" value="1"/>
</dbReference>
<feature type="compositionally biased region" description="Basic and acidic residues" evidence="2">
    <location>
        <begin position="2311"/>
        <end position="2331"/>
    </location>
</feature>
<feature type="region of interest" description="Disordered" evidence="2">
    <location>
        <begin position="249"/>
        <end position="457"/>
    </location>
</feature>
<keyword evidence="4" id="KW-0378">Hydrolase</keyword>
<gene>
    <name evidence="4" type="ORF">ISN45_Aa04g001430</name>
</gene>
<dbReference type="Pfam" id="PF13966">
    <property type="entry name" value="zf-RVT"/>
    <property type="match status" value="1"/>
</dbReference>
<feature type="compositionally biased region" description="Low complexity" evidence="2">
    <location>
        <begin position="2278"/>
        <end position="2287"/>
    </location>
</feature>
<evidence type="ECO:0000313" key="4">
    <source>
        <dbReference type="EMBL" id="KAG7567253.1"/>
    </source>
</evidence>
<feature type="compositionally biased region" description="Basic and acidic residues" evidence="2">
    <location>
        <begin position="249"/>
        <end position="261"/>
    </location>
</feature>
<name>A0A8T2A156_9BRAS</name>
<feature type="compositionally biased region" description="Basic and acidic residues" evidence="2">
    <location>
        <begin position="327"/>
        <end position="338"/>
    </location>
</feature>
<dbReference type="InterPro" id="IPR006736">
    <property type="entry name" value="DUF601"/>
</dbReference>
<dbReference type="Pfam" id="PF14111">
    <property type="entry name" value="DUF4283"/>
    <property type="match status" value="1"/>
</dbReference>
<sequence>MSRPRPSWYLESPPKQPSFSFEPEEEDDVVVLPPVDNSALLARLQLSLVGRMFHRGGRSIEALVSLLPKENIWDVDGRVRGVSLGDSRFQFFFESEADLLKILNKRPCHFNKWSFALERWQPHIGISFPATMTFWIKLEGIPSEFWVEALLRNFGNSFGTAHRVDTTNGRIQVTVQADAPLRFNKPAQLPTGEIVKVKLFYEKLFRWCTHCRRICHELDSCPLLDEDQRAALLSSLGGSSSSLEVVRRDVTQTGDKRKDKGSVAPFELASRAGKDRRFQQHHNLSSQRFPHNRGSDFSRSSLSRRQTAPLNPSSRQVPFPAPVKGQAVDDGRKRRYDDSFGPEPVRGSSRRGRGDYSRKALSRQEISPPRHNRAERNDEKRVSNTAVVSDSQLTISDPLHQPSRAKQGTGSPSHAHSRPFRLNLARKLTSEEKGKGKATNSSAKTPGDSSETGSSAKKSLNFESQVPAVVEPVPVNPVSPSLQISLQEKKKSWFEINEEEEERERNEDPEAFLSRQFSQAVSFASPAGVARRFVPDPSLNAAEKEWLGIPNAVSEALNLDWTAEDQEAYNALDSPRFSDGENFDAEEDDLLGEEVEDEIQSGQAGVSNSRSAVIPNTLDVSSQVKKLSVKLKSTIEADPAQGLKGEASLKELGLSRPKGKKKEPKKKDGAQARQNSHGSAVAINSASKKIQNIKGRSPSKRISLKSGPPKPRSSRRLASAPKSEVFPSAKGKASGSGVGSGSMQVSLGFDRLKTVEPIGNSGGLALLYSNDYPVEFVFVSDRLIDIQTIIDGNRVFISFVYGDPVVQYRELVWERLTRIGINRSEPWFMIGDFNEITGNHEKRGGKKRSDPSFLPFRCMIENCGMIEVPSIGNLFSWVGRRSCGPAGQRVRRLIKARLDRAMANEEWHAIFSHTNVEYLKLWGSDHRPLLASIQNCPPRAFKQFIFDKRWIDKPGFKESVHEGWNFPSLEGAFFTQKVKNCRRTISVWKRSNSTNSEKLIVELQNQIDRAQEDDSISADELLALKWKLCEAYREEEIFWRTKSREMWYQAGDKNTKYFHAITKQRRARNKIMGLLNNDGLWVDKEVGIEGLAVDYFKDLFTTSDPHEFHSVLRDVPEMISEDMNQKLTKDISPEEVKRALFSLHPDKTPGPDGMTAFFYQRFWDLTGPDLIKVVQNFFSSGSFDERLNETNICLIPKIDRPRKMAEFRPISLCNVGYKVISKVLSLRLKKLLPDLISETQSAFVAGRLITDNILIAQENFHALRTNPACKKKFMAIKTDMSKAYDRVEWPFLKALMLKMGFAPRWVEMILFCISSVSYRVLLNGSPRGFIRPTRGIRQGDPISPFLFILCTEALVAKLKDAEWNGRIQGLQISRASPSTSHLLFADDSLFFCKADPKQGQEIISILRSYGEASGQQLNTAKSSVMFGHEVDNITRNIIKSTIGIHRDGGMGSYLGLPEQIHGSKIQVFSFVRDRLQKRLNTWSAKFLSKGGKEVLIKSVAQALPTYVMSCFLLPKAIRSKLSSAIANFWWRSNENSNGIHWIAWDKLCTPYADGGLGFRTLEEFNLALLAKQLWRLIRFPNSLLSRVLRGRYFRFSDPLHIGTSNRPSYGWRSIMAAKPLLVSGLRRTVGSGMLTKVWEDPWIPTIPARPARSLLATRDPLLYVNDLIDQTTKLWKLDRLQALMDPADIPLILGIRPSRTYLSDGFSWSYTKSGNYTVKSGYWAARELSRPTCDPPFQGPGVSALQAQVWKLKTTRKLMHFAWQCITGCLATCQRLSYRHIGNEKECPRCGGPEETINHLLFDCPPSRQIWALSPIPTSGHLFPRNSLFYNFDFLFWRGKEFGIGDDIMEIFPWILWYIWKSRNRFMFENVEEPPQETLELAIQEATAWKKANLHERSPVDPSSLGIPVALPPILSVECQLDASWHAEDSLSGHGWVLVDQGRVRHLGLKSARRCLSPLHAEFDSLLWAMEYLLSNSKITNIVMAPRKSKKIRSETFVLEGDFGKYFSSDLDDKKLALMKGGCRIPRQINLVAPGPQESPESPPSDHACAFEIFFSECGLSFPLPGLLVELMHELGIALPQLCPNVVRTVLSLQTLAEENGYKISLADVFQLYTMKKGRTPGTFFLSPRSHFKVFGDFPDKDEQWRKSYFFFPVNEFSYGPNTGFFVRDWTRRPVKFPKKPLSHTFAEQFVKICNRSDLTWELFTCERIRNSCARIYSRSDLISSTPPSSPAVATNMSPLSYREEKKLQKEREKAREAREKEDKARMVKALDDGKARSSSGKGKSSGIADPVSESKTSDHRDQRKVSSGKDVIRISDSRSSRSSREKENSEGGHTATSSRKRRNEESEVPPLQRKSRSRLNDEKNPSEDAGPSLGLKPEETGDSQRAPESELPTQLLILPSRDSENRESVRQEIPIPTAPPKSPADFMRNFTPVGMRIPPFSDLKEVNRANYFRFADKLGELMLEYNTTFSCHESQLFPVNELDGLRTRVTELEDEIRQLKEMEEENARAVAKANEIRERMLEAEARCNLLEIAKTDLSEKLNSGKNMYLEACDKITSLEAEVKRSEEWCKVVAEKRDEELAAAKKDERVRLRELYSGLTSKHETYFKAISDNEMIGTRLAETRANRELLEEILKGEIPDIKAELESVKRDEAEAERKAREVSALKPQPNEFTHLFVATPPEPEQKASLPEDDVAIDEFGTNTDLMAGQDFEAAVLPEEMQQDPDVKDQ</sequence>
<keyword evidence="1" id="KW-0175">Coiled coil</keyword>
<dbReference type="PANTHER" id="PTHR33116">
    <property type="entry name" value="REVERSE TRANSCRIPTASE ZINC-BINDING DOMAIN-CONTAINING PROTEIN-RELATED-RELATED"/>
    <property type="match status" value="1"/>
</dbReference>
<comment type="caution">
    <text evidence="4">The sequence shown here is derived from an EMBL/GenBank/DDBJ whole genome shotgun (WGS) entry which is preliminary data.</text>
</comment>
<feature type="compositionally biased region" description="Basic and acidic residues" evidence="2">
    <location>
        <begin position="372"/>
        <end position="382"/>
    </location>
</feature>
<feature type="coiled-coil region" evidence="1">
    <location>
        <begin position="2638"/>
        <end position="2665"/>
    </location>
</feature>
<dbReference type="EMBL" id="JAEFBK010000009">
    <property type="protein sequence ID" value="KAG7567253.1"/>
    <property type="molecule type" value="Genomic_DNA"/>
</dbReference>
<evidence type="ECO:0000313" key="5">
    <source>
        <dbReference type="Proteomes" id="UP000694240"/>
    </source>
</evidence>